<feature type="chain" id="PRO_5040759436" evidence="4">
    <location>
        <begin position="26"/>
        <end position="246"/>
    </location>
</feature>
<dbReference type="Pfam" id="PF24517">
    <property type="entry name" value="CBM96"/>
    <property type="match status" value="1"/>
</dbReference>
<accession>A0A9X2F8H5</accession>
<evidence type="ECO:0000256" key="4">
    <source>
        <dbReference type="SAM" id="SignalP"/>
    </source>
</evidence>
<dbReference type="InterPro" id="IPR013424">
    <property type="entry name" value="Ice-binding_C"/>
</dbReference>
<gene>
    <name evidence="7" type="ORF">NG895_10300</name>
</gene>
<evidence type="ECO:0000256" key="3">
    <source>
        <dbReference type="ARBA" id="ARBA00022729"/>
    </source>
</evidence>
<feature type="signal peptide" evidence="4">
    <location>
        <begin position="1"/>
        <end position="25"/>
    </location>
</feature>
<reference evidence="7" key="1">
    <citation type="submission" date="2022-06" db="EMBL/GenBank/DDBJ databases">
        <title>Aeoliella straminimaris, a novel planctomycete from sediments.</title>
        <authorList>
            <person name="Vitorino I.R."/>
            <person name="Lage O.M."/>
        </authorList>
    </citation>
    <scope>NUCLEOTIDE SEQUENCE</scope>
    <source>
        <strain evidence="7">ICT_H6.2</strain>
    </source>
</reference>
<comment type="subcellular location">
    <subcellularLocation>
        <location evidence="1">Secreted</location>
    </subcellularLocation>
</comment>
<comment type="caution">
    <text evidence="7">The sequence shown here is derived from an EMBL/GenBank/DDBJ whole genome shotgun (WGS) entry which is preliminary data.</text>
</comment>
<dbReference type="NCBIfam" id="NF033679">
    <property type="entry name" value="DNRLRE_dom"/>
    <property type="match status" value="1"/>
</dbReference>
<dbReference type="GO" id="GO:0005576">
    <property type="term" value="C:extracellular region"/>
    <property type="evidence" value="ECO:0007669"/>
    <property type="project" value="UniProtKB-SubCell"/>
</dbReference>
<dbReference type="AlphaFoldDB" id="A0A9X2F8H5"/>
<evidence type="ECO:0000313" key="8">
    <source>
        <dbReference type="Proteomes" id="UP001155241"/>
    </source>
</evidence>
<dbReference type="NCBIfam" id="TIGR02595">
    <property type="entry name" value="PEP_CTERM"/>
    <property type="match status" value="1"/>
</dbReference>
<name>A0A9X2F8H5_9BACT</name>
<evidence type="ECO:0000259" key="6">
    <source>
        <dbReference type="Pfam" id="PF24517"/>
    </source>
</evidence>
<proteinExistence type="predicted"/>
<organism evidence="7 8">
    <name type="scientific">Aeoliella straminimaris</name>
    <dbReference type="NCBI Taxonomy" id="2954799"/>
    <lineage>
        <taxon>Bacteria</taxon>
        <taxon>Pseudomonadati</taxon>
        <taxon>Planctomycetota</taxon>
        <taxon>Planctomycetia</taxon>
        <taxon>Pirellulales</taxon>
        <taxon>Lacipirellulaceae</taxon>
        <taxon>Aeoliella</taxon>
    </lineage>
</organism>
<keyword evidence="2" id="KW-0964">Secreted</keyword>
<dbReference type="EMBL" id="JAMXLR010000036">
    <property type="protein sequence ID" value="MCO6044297.1"/>
    <property type="molecule type" value="Genomic_DNA"/>
</dbReference>
<keyword evidence="3 4" id="KW-0732">Signal</keyword>
<protein>
    <submittedName>
        <fullName evidence="7">DNRLRE domain-containing protein</fullName>
    </submittedName>
</protein>
<evidence type="ECO:0000259" key="5">
    <source>
        <dbReference type="Pfam" id="PF07589"/>
    </source>
</evidence>
<dbReference type="Proteomes" id="UP001155241">
    <property type="component" value="Unassembled WGS sequence"/>
</dbReference>
<keyword evidence="8" id="KW-1185">Reference proteome</keyword>
<evidence type="ECO:0000256" key="2">
    <source>
        <dbReference type="ARBA" id="ARBA00022525"/>
    </source>
</evidence>
<dbReference type="Pfam" id="PF07589">
    <property type="entry name" value="PEP-CTERM"/>
    <property type="match status" value="1"/>
</dbReference>
<feature type="domain" description="Carbohydrate-binding module family 96" evidence="6">
    <location>
        <begin position="30"/>
        <end position="126"/>
    </location>
</feature>
<evidence type="ECO:0000313" key="7">
    <source>
        <dbReference type="EMBL" id="MCO6044297.1"/>
    </source>
</evidence>
<feature type="domain" description="Ice-binding protein C-terminal" evidence="5">
    <location>
        <begin position="223"/>
        <end position="246"/>
    </location>
</feature>
<dbReference type="RefSeq" id="WP_252852400.1">
    <property type="nucleotide sequence ID" value="NZ_JAMXLR010000036.1"/>
</dbReference>
<evidence type="ECO:0000256" key="1">
    <source>
        <dbReference type="ARBA" id="ARBA00004613"/>
    </source>
</evidence>
<sequence length="246" mass="26562">MRRTSWAIAACMSLASITLLQPCFAASIGVTHDTWVREDNADSNRNGNSEMNARTDLDGDDNDVILLRFPTTALPSGVSGVSLNLFWQRDDSSSSNSLSLYGLNESDADETSWDETTVTYNNAPGLLPDGVDPTTELANSNSFDDIRDLDVANLTLLVADQPYGPQVTNEQYSFSGTALDDFLNADTNGQVTFLILRGNESTSGNQARFWAKEAGPGATLSYVPEPSTMALMGLMSLAVGMIARRR</sequence>
<dbReference type="InterPro" id="IPR055372">
    <property type="entry name" value="CBM96"/>
</dbReference>